<comment type="subcellular location">
    <subcellularLocation>
        <location evidence="1 9">Cell inner membrane</location>
        <topology evidence="1 9">Single-pass membrane protein</topology>
    </subcellularLocation>
</comment>
<evidence type="ECO:0000256" key="9">
    <source>
        <dbReference type="RuleBase" id="RU365093"/>
    </source>
</evidence>
<dbReference type="Gene3D" id="2.40.50.100">
    <property type="match status" value="1"/>
</dbReference>
<evidence type="ECO:0000256" key="4">
    <source>
        <dbReference type="ARBA" id="ARBA00022475"/>
    </source>
</evidence>
<evidence type="ECO:0000313" key="13">
    <source>
        <dbReference type="Proteomes" id="UP000218327"/>
    </source>
</evidence>
<evidence type="ECO:0000256" key="8">
    <source>
        <dbReference type="ARBA" id="ARBA00023136"/>
    </source>
</evidence>
<feature type="transmembrane region" description="Helical" evidence="9">
    <location>
        <begin position="29"/>
        <end position="47"/>
    </location>
</feature>
<keyword evidence="4 9" id="KW-1003">Cell membrane</keyword>
<evidence type="ECO:0000256" key="3">
    <source>
        <dbReference type="ARBA" id="ARBA00022448"/>
    </source>
</evidence>
<dbReference type="PANTHER" id="PTHR30386:SF17">
    <property type="entry name" value="ALKALINE PROTEASE SECRETION PROTEIN APRE"/>
    <property type="match status" value="1"/>
</dbReference>
<feature type="domain" description="AprE-like long alpha-helical hairpin" evidence="10">
    <location>
        <begin position="104"/>
        <end position="290"/>
    </location>
</feature>
<sequence>MIDSKSILAQLPVNTLTEIQTSMDGPRRVGLVLLFLIFGVFGIWATIAPLDSNAHATGTVTVKSYKKIVQHLEGGIISEISVKNGDFVSEGQALLTLDNTQPLAQLEIANATFAALATLEARLTAERDNLDAIAYSPELLNSEFDTAIEISAQNQIFQARKTAQKGSVDVLEQRIEQLQSIVLGQKALKISKERLAGSYLEELEDVKALLADGFSDITHLRNAERSHESLRGEAAELTASIASTEIQIGETRLQILQQKNEFRNDVIGQLADTQTRLKDSRERVNALKDVVARTVIRAPVDGVVNGMQFHTVSGVIAPATTIAEIVPQFEDLIIEAKVSPLDIDRVFEGQKAMIRFSTFSSKTVPTLFGSVLSLSADAFIDEFTGMSYYLARIEVSPQGMEDLGNLSLVPGMPAEVFINSGSRTFLQYIYKPLSNSLARSMNED</sequence>
<evidence type="ECO:0000256" key="2">
    <source>
        <dbReference type="ARBA" id="ARBA00009477"/>
    </source>
</evidence>
<comment type="caution">
    <text evidence="12">The sequence shown here is derived from an EMBL/GenBank/DDBJ whole genome shotgun (WGS) entry which is preliminary data.</text>
</comment>
<proteinExistence type="inferred from homology"/>
<evidence type="ECO:0000256" key="5">
    <source>
        <dbReference type="ARBA" id="ARBA00022519"/>
    </source>
</evidence>
<gene>
    <name evidence="12" type="ORF">COA96_02555</name>
</gene>
<dbReference type="PANTHER" id="PTHR30386">
    <property type="entry name" value="MEMBRANE FUSION SUBUNIT OF EMRAB-TOLC MULTIDRUG EFFLUX PUMP"/>
    <property type="match status" value="1"/>
</dbReference>
<dbReference type="Gene3D" id="2.40.30.170">
    <property type="match status" value="1"/>
</dbReference>
<dbReference type="NCBIfam" id="TIGR01843">
    <property type="entry name" value="type_I_hlyD"/>
    <property type="match status" value="1"/>
</dbReference>
<dbReference type="GO" id="GO:0015031">
    <property type="term" value="P:protein transport"/>
    <property type="evidence" value="ECO:0007669"/>
    <property type="project" value="InterPro"/>
</dbReference>
<dbReference type="InterPro" id="IPR058781">
    <property type="entry name" value="HH_AprE-like"/>
</dbReference>
<keyword evidence="7 9" id="KW-1133">Transmembrane helix</keyword>
<feature type="domain" description="AprE-like beta-barrel" evidence="11">
    <location>
        <begin position="332"/>
        <end position="420"/>
    </location>
</feature>
<dbReference type="AlphaFoldDB" id="A0A2A5B8U2"/>
<evidence type="ECO:0000256" key="7">
    <source>
        <dbReference type="ARBA" id="ARBA00022989"/>
    </source>
</evidence>
<comment type="similarity">
    <text evidence="2 9">Belongs to the membrane fusion protein (MFP) (TC 8.A.1) family.</text>
</comment>
<keyword evidence="3 9" id="KW-0813">Transport</keyword>
<dbReference type="InterPro" id="IPR010129">
    <property type="entry name" value="T1SS_HlyD"/>
</dbReference>
<dbReference type="Proteomes" id="UP000218327">
    <property type="component" value="Unassembled WGS sequence"/>
</dbReference>
<accession>A0A2A5B8U2</accession>
<name>A0A2A5B8U2_9GAMM</name>
<evidence type="ECO:0000256" key="6">
    <source>
        <dbReference type="ARBA" id="ARBA00022692"/>
    </source>
</evidence>
<evidence type="ECO:0000313" key="12">
    <source>
        <dbReference type="EMBL" id="PCJ27751.1"/>
    </source>
</evidence>
<reference evidence="13" key="1">
    <citation type="submission" date="2017-08" db="EMBL/GenBank/DDBJ databases">
        <title>A dynamic microbial community with high functional redundancy inhabits the cold, oxic subseafloor aquifer.</title>
        <authorList>
            <person name="Tully B.J."/>
            <person name="Wheat C.G."/>
            <person name="Glazer B.T."/>
            <person name="Huber J.A."/>
        </authorList>
    </citation>
    <scope>NUCLEOTIDE SEQUENCE [LARGE SCALE GENOMIC DNA]</scope>
</reference>
<dbReference type="InterPro" id="IPR058982">
    <property type="entry name" value="Beta-barrel_AprE"/>
</dbReference>
<dbReference type="PRINTS" id="PR01490">
    <property type="entry name" value="RTXTOXIND"/>
</dbReference>
<dbReference type="EMBL" id="NVVJ01000005">
    <property type="protein sequence ID" value="PCJ27751.1"/>
    <property type="molecule type" value="Genomic_DNA"/>
</dbReference>
<evidence type="ECO:0000259" key="10">
    <source>
        <dbReference type="Pfam" id="PF25994"/>
    </source>
</evidence>
<dbReference type="Pfam" id="PF25994">
    <property type="entry name" value="HH_AprE"/>
    <property type="match status" value="1"/>
</dbReference>
<keyword evidence="8 9" id="KW-0472">Membrane</keyword>
<keyword evidence="6 9" id="KW-0812">Transmembrane</keyword>
<keyword evidence="5 9" id="KW-0997">Cell inner membrane</keyword>
<protein>
    <recommendedName>
        <fullName evidence="9">Membrane fusion protein (MFP) family protein</fullName>
    </recommendedName>
</protein>
<dbReference type="InterPro" id="IPR050739">
    <property type="entry name" value="MFP"/>
</dbReference>
<evidence type="ECO:0000256" key="1">
    <source>
        <dbReference type="ARBA" id="ARBA00004377"/>
    </source>
</evidence>
<evidence type="ECO:0000259" key="11">
    <source>
        <dbReference type="Pfam" id="PF26002"/>
    </source>
</evidence>
<organism evidence="12 13">
    <name type="scientific">SAR86 cluster bacterium</name>
    <dbReference type="NCBI Taxonomy" id="2030880"/>
    <lineage>
        <taxon>Bacteria</taxon>
        <taxon>Pseudomonadati</taxon>
        <taxon>Pseudomonadota</taxon>
        <taxon>Gammaproteobacteria</taxon>
        <taxon>SAR86 cluster</taxon>
    </lineage>
</organism>
<dbReference type="Pfam" id="PF26002">
    <property type="entry name" value="Beta-barrel_AprE"/>
    <property type="match status" value="1"/>
</dbReference>
<dbReference type="GO" id="GO:0005886">
    <property type="term" value="C:plasma membrane"/>
    <property type="evidence" value="ECO:0007669"/>
    <property type="project" value="UniProtKB-SubCell"/>
</dbReference>